<name>M9M3R8_PAEPP</name>
<dbReference type="Proteomes" id="UP000029453">
    <property type="component" value="Unassembled WGS sequence"/>
</dbReference>
<protein>
    <submittedName>
        <fullName evidence="2">Transposase and inactivated derivative</fullName>
    </submittedName>
</protein>
<dbReference type="RefSeq" id="WP_006285266.1">
    <property type="nucleotide sequence ID" value="NZ_BALG01000053.1"/>
</dbReference>
<dbReference type="PANTHER" id="PTHR35004:SF6">
    <property type="entry name" value="TRANSPOSASE"/>
    <property type="match status" value="1"/>
</dbReference>
<reference evidence="2 3" key="1">
    <citation type="submission" date="2012-10" db="EMBL/GenBank/DDBJ databases">
        <title>Draft Genome Sequence of Paenibacillus popilliae ATCC 14706T.</title>
        <authorList>
            <person name="Iiyama K."/>
            <person name="Mori K."/>
            <person name="Mon H."/>
            <person name="Chieda Y."/>
            <person name="Lee J.M."/>
            <person name="Kusakabe T."/>
            <person name="Tashiro K."/>
            <person name="Asano S."/>
            <person name="Yasunaga-Aoki C."/>
            <person name="Shimizu S."/>
        </authorList>
    </citation>
    <scope>NUCLEOTIDE SEQUENCE [LARGE SCALE GENOMIC DNA]</scope>
    <source>
        <strain evidence="2 3">ATCC 14706</strain>
    </source>
</reference>
<dbReference type="PANTHER" id="PTHR35004">
    <property type="entry name" value="TRANSPOSASE RV3428C-RELATED"/>
    <property type="match status" value="1"/>
</dbReference>
<dbReference type="EMBL" id="BALG01000053">
    <property type="protein sequence ID" value="GAC41893.1"/>
    <property type="molecule type" value="Genomic_DNA"/>
</dbReference>
<keyword evidence="3" id="KW-1185">Reference proteome</keyword>
<comment type="caution">
    <text evidence="2">The sequence shown here is derived from an EMBL/GenBank/DDBJ whole genome shotgun (WGS) entry which is preliminary data.</text>
</comment>
<gene>
    <name evidence="2" type="ORF">PPOP_1250</name>
</gene>
<evidence type="ECO:0000313" key="3">
    <source>
        <dbReference type="Proteomes" id="UP000029453"/>
    </source>
</evidence>
<feature type="domain" description="Transposase for insertion sequence element IS21-like C-terminal" evidence="1">
    <location>
        <begin position="56"/>
        <end position="126"/>
    </location>
</feature>
<evidence type="ECO:0000259" key="1">
    <source>
        <dbReference type="Pfam" id="PF22483"/>
    </source>
</evidence>
<accession>M9M3R8</accession>
<feature type="non-terminal residue" evidence="2">
    <location>
        <position position="1"/>
    </location>
</feature>
<dbReference type="InterPro" id="IPR054353">
    <property type="entry name" value="IstA-like_C"/>
</dbReference>
<dbReference type="Pfam" id="PF22483">
    <property type="entry name" value="Mu-transpos_C_2"/>
    <property type="match status" value="1"/>
</dbReference>
<proteinExistence type="predicted"/>
<sequence>VRKNFWPRVRSFTGLQDLNRQVRHWLDTVANLRLHGTTFRVPAEMRKEETLNPVTAIAFAHAERHQRKVSSDCYVSFEANRYTVPFQYVGSIVEVQDEKNGTLHFYAGGQLIAEHPKSMGRHQIVSNKKHFEGIRSIASRPVGEPTPRYVTQTTPEVLERSLSVYDSLMEEVVPQ</sequence>
<evidence type="ECO:0000313" key="2">
    <source>
        <dbReference type="EMBL" id="GAC41893.1"/>
    </source>
</evidence>
<organism evidence="2 3">
    <name type="scientific">Paenibacillus popilliae ATCC 14706</name>
    <dbReference type="NCBI Taxonomy" id="1212764"/>
    <lineage>
        <taxon>Bacteria</taxon>
        <taxon>Bacillati</taxon>
        <taxon>Bacillota</taxon>
        <taxon>Bacilli</taxon>
        <taxon>Bacillales</taxon>
        <taxon>Paenibacillaceae</taxon>
        <taxon>Paenibacillus</taxon>
    </lineage>
</organism>
<dbReference type="AlphaFoldDB" id="M9M3R8"/>